<evidence type="ECO:0000313" key="2">
    <source>
        <dbReference type="Proteomes" id="UP001143856"/>
    </source>
</evidence>
<dbReference type="Proteomes" id="UP001143856">
    <property type="component" value="Unassembled WGS sequence"/>
</dbReference>
<dbReference type="EMBL" id="JAPDGR010000164">
    <property type="protein sequence ID" value="KAJ2994619.1"/>
    <property type="molecule type" value="Genomic_DNA"/>
</dbReference>
<accession>A0ACC1PN72</accession>
<name>A0ACC1PN72_9PEZI</name>
<sequence>MLPKLAIQPYRGPMPLEIPPEQVRVFIDRIATRRHLPISLLPLPVYSPSPTDNPKQPLAQPSLSNERHPDPYLVDLPTPNTIQFTQNEAVELAQWQEIVGTLREAHSKALNKLMDDPRDIKAREEVRRLRAEREKNVSAIAQVNERRQIRRNLRKDFNHILPGWMLLFRQEKGSKMSHRQNTNSAGHRISQRVSGAMLNRESLASQNMHSESGCLPKLRANTNTAPQSRYGSPPPKRTDEWLEIKARAPWAGPEDFVPLSRGGFTPELATPRRPKGKRQPPIVPKRVSSLAAVRMGPQLLLDLQEHPQGVIHKKVERPLEKRAPSLDSGSSESSTQTTTKRWMKGTVRRLSGLGKKVLRRKST</sequence>
<organism evidence="1 2">
    <name type="scientific">Xylaria curta</name>
    <dbReference type="NCBI Taxonomy" id="42375"/>
    <lineage>
        <taxon>Eukaryota</taxon>
        <taxon>Fungi</taxon>
        <taxon>Dikarya</taxon>
        <taxon>Ascomycota</taxon>
        <taxon>Pezizomycotina</taxon>
        <taxon>Sordariomycetes</taxon>
        <taxon>Xylariomycetidae</taxon>
        <taxon>Xylariales</taxon>
        <taxon>Xylariaceae</taxon>
        <taxon>Xylaria</taxon>
    </lineage>
</organism>
<proteinExistence type="predicted"/>
<keyword evidence="2" id="KW-1185">Reference proteome</keyword>
<protein>
    <submittedName>
        <fullName evidence="1">Uncharacterized protein</fullName>
    </submittedName>
</protein>
<gene>
    <name evidence="1" type="ORF">NUW58_g1509</name>
</gene>
<comment type="caution">
    <text evidence="1">The sequence shown here is derived from an EMBL/GenBank/DDBJ whole genome shotgun (WGS) entry which is preliminary data.</text>
</comment>
<reference evidence="1" key="1">
    <citation type="submission" date="2022-10" db="EMBL/GenBank/DDBJ databases">
        <title>Genome Sequence of Xylaria curta.</title>
        <authorList>
            <person name="Buettner E."/>
        </authorList>
    </citation>
    <scope>NUCLEOTIDE SEQUENCE</scope>
    <source>
        <strain evidence="1">Babe10</strain>
    </source>
</reference>
<evidence type="ECO:0000313" key="1">
    <source>
        <dbReference type="EMBL" id="KAJ2994619.1"/>
    </source>
</evidence>